<dbReference type="GO" id="GO:0005739">
    <property type="term" value="C:mitochondrion"/>
    <property type="evidence" value="ECO:0007669"/>
    <property type="project" value="UniProtKB-SubCell"/>
</dbReference>
<evidence type="ECO:0000313" key="13">
    <source>
        <dbReference type="Proteomes" id="UP000504634"/>
    </source>
</evidence>
<evidence type="ECO:0000256" key="1">
    <source>
        <dbReference type="ARBA" id="ARBA00000813"/>
    </source>
</evidence>
<dbReference type="SUPFAM" id="SSF56796">
    <property type="entry name" value="Dehydroquinate synthase-like"/>
    <property type="match status" value="1"/>
</dbReference>
<dbReference type="Proteomes" id="UP000504634">
    <property type="component" value="Unplaced"/>
</dbReference>
<dbReference type="FunFam" id="1.20.1090.10:FF:000003">
    <property type="entry name" value="Probable hydroxyacid-oxoacid transhydrogenase, mitochondrial"/>
    <property type="match status" value="1"/>
</dbReference>
<comment type="similarity">
    <text evidence="3">Belongs to the iron-containing alcohol dehydrogenase family. Hydroxyacid-oxoacid transhydrogenase subfamily.</text>
</comment>
<dbReference type="CTD" id="37551"/>
<dbReference type="AlphaFoldDB" id="A0A6J2UJ07"/>
<dbReference type="InterPro" id="IPR056798">
    <property type="entry name" value="ADH_Fe_C"/>
</dbReference>
<dbReference type="OrthoDB" id="339764at2759"/>
<accession>A0A6J2UJ07</accession>
<dbReference type="CDD" id="cd08190">
    <property type="entry name" value="HOT"/>
    <property type="match status" value="1"/>
</dbReference>
<dbReference type="InterPro" id="IPR001670">
    <property type="entry name" value="ADH_Fe/GldA"/>
</dbReference>
<keyword evidence="6" id="KW-0560">Oxidoreductase</keyword>
<evidence type="ECO:0000313" key="14">
    <source>
        <dbReference type="RefSeq" id="XP_030388366.1"/>
    </source>
</evidence>
<dbReference type="Gene3D" id="1.20.1090.10">
    <property type="entry name" value="Dehydroquinate synthase-like - alpha domain"/>
    <property type="match status" value="1"/>
</dbReference>
<evidence type="ECO:0000256" key="8">
    <source>
        <dbReference type="ARBA" id="ARBA00024921"/>
    </source>
</evidence>
<dbReference type="PANTHER" id="PTHR11496:SF83">
    <property type="entry name" value="HYDROXYACID-OXOACID TRANSHYDROGENASE, MITOCHONDRIAL"/>
    <property type="match status" value="1"/>
</dbReference>
<proteinExistence type="inferred from homology"/>
<comment type="catalytic activity">
    <reaction evidence="9">
        <text>4-hydroxybutanoate + 2-oxoglutarate = (R)-2-hydroxyglutarate + succinate semialdehyde</text>
        <dbReference type="Rhea" id="RHEA:24734"/>
        <dbReference type="ChEBI" id="CHEBI:15801"/>
        <dbReference type="ChEBI" id="CHEBI:16724"/>
        <dbReference type="ChEBI" id="CHEBI:16810"/>
        <dbReference type="ChEBI" id="CHEBI:57706"/>
        <dbReference type="EC" id="1.1.99.24"/>
    </reaction>
</comment>
<evidence type="ECO:0000259" key="12">
    <source>
        <dbReference type="Pfam" id="PF25137"/>
    </source>
</evidence>
<gene>
    <name evidence="14" type="primary">LOC115634650</name>
</gene>
<comment type="function">
    <text evidence="8">Catalyzes the cofactor-independent reversible oxidation of gamma-hydroxybutyrate (GHB) to succinic semialdehyde (SSA) coupled to reduction of 2-ketoglutarate (2-KG) to D-2-hydroxyglutarate (D-2-HG). L-3-hydroxybutyrate (L-3-OHB) is also a substrate for HOT when using 2-KG as hydrogen acceptor, resulting in the formation of D-2-HG.</text>
</comment>
<keyword evidence="7" id="KW-0496">Mitochondrion</keyword>
<dbReference type="EC" id="1.1.99.24" evidence="4"/>
<evidence type="ECO:0000256" key="9">
    <source>
        <dbReference type="ARBA" id="ARBA00049496"/>
    </source>
</evidence>
<name>A0A6J2UJ07_DROLE</name>
<dbReference type="InterPro" id="IPR039697">
    <property type="entry name" value="Alcohol_dehydrogenase_Fe"/>
</dbReference>
<dbReference type="GeneID" id="115634650"/>
<evidence type="ECO:0000256" key="3">
    <source>
        <dbReference type="ARBA" id="ARBA00010005"/>
    </source>
</evidence>
<dbReference type="FunFam" id="3.40.50.1970:FF:000010">
    <property type="entry name" value="Probable hydroxyacid-oxoacid transhydrogenase, mitochondrial"/>
    <property type="match status" value="1"/>
</dbReference>
<evidence type="ECO:0000256" key="6">
    <source>
        <dbReference type="ARBA" id="ARBA00023002"/>
    </source>
</evidence>
<evidence type="ECO:0000256" key="5">
    <source>
        <dbReference type="ARBA" id="ARBA00022946"/>
    </source>
</evidence>
<dbReference type="GO" id="GO:0046872">
    <property type="term" value="F:metal ion binding"/>
    <property type="evidence" value="ECO:0007669"/>
    <property type="project" value="InterPro"/>
</dbReference>
<feature type="domain" description="Alcohol dehydrogenase iron-type/glycerol dehydrogenase GldA" evidence="11">
    <location>
        <begin position="48"/>
        <end position="221"/>
    </location>
</feature>
<dbReference type="Pfam" id="PF00465">
    <property type="entry name" value="Fe-ADH"/>
    <property type="match status" value="1"/>
</dbReference>
<evidence type="ECO:0000256" key="10">
    <source>
        <dbReference type="ARBA" id="ARBA00070550"/>
    </source>
</evidence>
<dbReference type="GO" id="GO:0047988">
    <property type="term" value="F:hydroxyacid-oxoacid transhydrogenase activity"/>
    <property type="evidence" value="ECO:0007669"/>
    <property type="project" value="UniProtKB-EC"/>
</dbReference>
<dbReference type="PANTHER" id="PTHR11496">
    <property type="entry name" value="ALCOHOL DEHYDROGENASE"/>
    <property type="match status" value="1"/>
</dbReference>
<reference evidence="14" key="1">
    <citation type="submission" date="2025-08" db="UniProtKB">
        <authorList>
            <consortium name="RefSeq"/>
        </authorList>
    </citation>
    <scope>IDENTIFICATION</scope>
    <source>
        <strain evidence="14">11010-0011.00</strain>
        <tissue evidence="14">Whole body</tissue>
    </source>
</reference>
<comment type="subcellular location">
    <subcellularLocation>
        <location evidence="2">Mitochondrion</location>
    </subcellularLocation>
</comment>
<evidence type="ECO:0000259" key="11">
    <source>
        <dbReference type="Pfam" id="PF00465"/>
    </source>
</evidence>
<protein>
    <recommendedName>
        <fullName evidence="10">Probable hydroxyacid-oxoacid transhydrogenase, mitochondrial</fullName>
        <ecNumber evidence="4">1.1.99.24</ecNumber>
    </recommendedName>
</protein>
<dbReference type="GO" id="GO:0004022">
    <property type="term" value="F:alcohol dehydrogenase (NAD+) activity"/>
    <property type="evidence" value="ECO:0007669"/>
    <property type="project" value="InterPro"/>
</dbReference>
<dbReference type="InterPro" id="IPR042157">
    <property type="entry name" value="HOT"/>
</dbReference>
<organism evidence="13 14">
    <name type="scientific">Drosophila lebanonensis</name>
    <name type="common">Fruit fly</name>
    <name type="synonym">Scaptodrosophila lebanonensis</name>
    <dbReference type="NCBI Taxonomy" id="7225"/>
    <lineage>
        <taxon>Eukaryota</taxon>
        <taxon>Metazoa</taxon>
        <taxon>Ecdysozoa</taxon>
        <taxon>Arthropoda</taxon>
        <taxon>Hexapoda</taxon>
        <taxon>Insecta</taxon>
        <taxon>Pterygota</taxon>
        <taxon>Neoptera</taxon>
        <taxon>Endopterygota</taxon>
        <taxon>Diptera</taxon>
        <taxon>Brachycera</taxon>
        <taxon>Muscomorpha</taxon>
        <taxon>Ephydroidea</taxon>
        <taxon>Drosophilidae</taxon>
        <taxon>Scaptodrosophila</taxon>
    </lineage>
</organism>
<comment type="catalytic activity">
    <reaction evidence="1">
        <text>(S)-3-hydroxybutanoate + 2-oxoglutarate = (R)-2-hydroxyglutarate + acetoacetate</text>
        <dbReference type="Rhea" id="RHEA:23048"/>
        <dbReference type="ChEBI" id="CHEBI:11047"/>
        <dbReference type="ChEBI" id="CHEBI:13705"/>
        <dbReference type="ChEBI" id="CHEBI:15801"/>
        <dbReference type="ChEBI" id="CHEBI:16810"/>
        <dbReference type="EC" id="1.1.99.24"/>
    </reaction>
</comment>
<sequence length="463" mass="50000">MSRKNVLSLINTVVSNSCKCPAHSHNYGSVAAATQTGKMEYAFEMSASTVRFGPGVSVELGADLRNWGAKNVCLVTDKNVIKLPSVRVALDSLARNGIAYEVYDETRVEPTDASMWHAATFARSKQFDAFVAIGGGSTIDTAKAANLFCSDREAQFLDYVNRPVGNGKEINVKLKPLIALPTTSGTGSETTGVAIFDYKKLHVKTGISSKYLKPTLAIIDPLHTLTQPERVTAFAGFDVFCHALESFTAIDYRERGPAPADPSLRPPYQGRNPVSDVWARFALDIIRDNFIDAIYQPDNLEARSRMHLASTMAGVGFGNAGVHLCHGLSYPISGNVRNYVPKDYSADHALIPHGLSVVISAPAVFEFTAPACPDRHLEAAKFLGADVSGVKAADAGRALADSVRGFMQRAGIENGLNELGFNKSDVPALVEGVLPQERITKMAPRTQTRDDLAGLFENSMQVY</sequence>
<feature type="domain" description="Fe-containing alcohol dehydrogenase-like C-terminal" evidence="12">
    <location>
        <begin position="272"/>
        <end position="459"/>
    </location>
</feature>
<keyword evidence="5" id="KW-0809">Transit peptide</keyword>
<dbReference type="RefSeq" id="XP_030388366.1">
    <property type="nucleotide sequence ID" value="XM_030532506.1"/>
</dbReference>
<dbReference type="Gene3D" id="3.40.50.1970">
    <property type="match status" value="1"/>
</dbReference>
<dbReference type="Pfam" id="PF25137">
    <property type="entry name" value="ADH_Fe_C"/>
    <property type="match status" value="1"/>
</dbReference>
<evidence type="ECO:0000256" key="4">
    <source>
        <dbReference type="ARBA" id="ARBA00013182"/>
    </source>
</evidence>
<evidence type="ECO:0000256" key="7">
    <source>
        <dbReference type="ARBA" id="ARBA00023128"/>
    </source>
</evidence>
<keyword evidence="13" id="KW-1185">Reference proteome</keyword>
<evidence type="ECO:0000256" key="2">
    <source>
        <dbReference type="ARBA" id="ARBA00004173"/>
    </source>
</evidence>